<accession>A0ACC1J6D0</accession>
<name>A0ACC1J6D0_9FUNG</name>
<reference evidence="1" key="1">
    <citation type="submission" date="2022-07" db="EMBL/GenBank/DDBJ databases">
        <title>Phylogenomic reconstructions and comparative analyses of Kickxellomycotina fungi.</title>
        <authorList>
            <person name="Reynolds N.K."/>
            <person name="Stajich J.E."/>
            <person name="Barry K."/>
            <person name="Grigoriev I.V."/>
            <person name="Crous P."/>
            <person name="Smith M.E."/>
        </authorList>
    </citation>
    <scope>NUCLEOTIDE SEQUENCE</scope>
    <source>
        <strain evidence="1">NRRL 5244</strain>
    </source>
</reference>
<dbReference type="Proteomes" id="UP001150603">
    <property type="component" value="Unassembled WGS sequence"/>
</dbReference>
<proteinExistence type="predicted"/>
<evidence type="ECO:0000313" key="1">
    <source>
        <dbReference type="EMBL" id="KAJ1939230.1"/>
    </source>
</evidence>
<organism evidence="1 2">
    <name type="scientific">Linderina macrospora</name>
    <dbReference type="NCBI Taxonomy" id="4868"/>
    <lineage>
        <taxon>Eukaryota</taxon>
        <taxon>Fungi</taxon>
        <taxon>Fungi incertae sedis</taxon>
        <taxon>Zoopagomycota</taxon>
        <taxon>Kickxellomycotina</taxon>
        <taxon>Kickxellomycetes</taxon>
        <taxon>Kickxellales</taxon>
        <taxon>Kickxellaceae</taxon>
        <taxon>Linderina</taxon>
    </lineage>
</organism>
<protein>
    <submittedName>
        <fullName evidence="1">NAD-dependent deacetylase hst3</fullName>
        <ecNumber evidence="1">4.4.1.36</ecNumber>
    </submittedName>
</protein>
<keyword evidence="1" id="KW-0456">Lyase</keyword>
<keyword evidence="2" id="KW-1185">Reference proteome</keyword>
<gene>
    <name evidence="1" type="primary">HST3_2</name>
    <name evidence="1" type="ORF">FBU59_004194</name>
</gene>
<evidence type="ECO:0000313" key="2">
    <source>
        <dbReference type="Proteomes" id="UP001150603"/>
    </source>
</evidence>
<dbReference type="EMBL" id="JANBPW010002912">
    <property type="protein sequence ID" value="KAJ1939230.1"/>
    <property type="molecule type" value="Genomic_DNA"/>
</dbReference>
<dbReference type="EC" id="4.4.1.36" evidence="1"/>
<comment type="caution">
    <text evidence="1">The sequence shown here is derived from an EMBL/GenBank/DDBJ whole genome shotgun (WGS) entry which is preliminary data.</text>
</comment>
<sequence>MPTQTLDLSEKSDELASLIKRVSTAKRFVVVTGAGISVNCGIPDFRSSDGIFKQIQKKHANLVSSGRDLFDASVVFRSQETAEVFYEWMTSLHGQFKKAVPGPVHRFIRTLADRGALLRSYTQNIDGLEAKAGLNVWDPNGDVAWQKAHTVPLHGSMEHLTCQLCSSTYPFDGDLGAGDACPDCATRSLIREAMGRRALPSGKLRPTVVLYEEPHPHSEEIAKIISHDTRALSSRRSTSKLTDVVLVFGTTLKVPGCKQLVKQLAGAATLTVVVNNEPVCGRAWDSVVDYQVIGCAEDWCAKIERLWNAQTKITQWTKMRKNANVLQETGKSKLVGENAQRKRDASVGSKMSATSKKRPRDSDDDADNTNGNNIKLERPKRARRRQNNENYVVEHSA</sequence>